<dbReference type="SUPFAM" id="SSF51069">
    <property type="entry name" value="Carbonic anhydrase"/>
    <property type="match status" value="1"/>
</dbReference>
<dbReference type="PANTHER" id="PTHR18952:SF200">
    <property type="entry name" value="CARBONIC ANHYDRASE"/>
    <property type="match status" value="1"/>
</dbReference>
<reference evidence="3" key="2">
    <citation type="submission" date="2025-09" db="UniProtKB">
        <authorList>
            <consortium name="Ensembl"/>
        </authorList>
    </citation>
    <scope>IDENTIFICATION</scope>
</reference>
<dbReference type="Gene3D" id="3.10.200.10">
    <property type="entry name" value="Alpha carbonic anhydrase"/>
    <property type="match status" value="1"/>
</dbReference>
<dbReference type="GO" id="GO:0005886">
    <property type="term" value="C:plasma membrane"/>
    <property type="evidence" value="ECO:0007669"/>
    <property type="project" value="TreeGrafter"/>
</dbReference>
<keyword evidence="4" id="KW-1185">Reference proteome</keyword>
<dbReference type="Pfam" id="PF00194">
    <property type="entry name" value="Carb_anhydrase"/>
    <property type="match status" value="1"/>
</dbReference>
<protein>
    <recommendedName>
        <fullName evidence="2">Alpha-carbonic anhydrase domain-containing protein</fullName>
    </recommendedName>
</protein>
<dbReference type="InterPro" id="IPR036398">
    <property type="entry name" value="CA_dom_sf"/>
</dbReference>
<proteinExistence type="inferred from homology"/>
<feature type="domain" description="Alpha-carbonic anhydrase" evidence="2">
    <location>
        <begin position="1"/>
        <end position="206"/>
    </location>
</feature>
<dbReference type="InterPro" id="IPR023561">
    <property type="entry name" value="Carbonic_anhydrase_a-class"/>
</dbReference>
<evidence type="ECO:0000259" key="2">
    <source>
        <dbReference type="PROSITE" id="PS51144"/>
    </source>
</evidence>
<sequence>MFTLCCSSTFTGPATLQTPLAQSTFTIQKDSPWRYWHPVITLSVYVITSHEHNYHSVQMHIVTKRKDLTLDEAVMTGNGLAVLGFFMESPGDTKNSGGEEMPSRVSNSLQKLTSLTQYTIFLGTMAKFSAEVSIDDLLGDVDRGMYYRYNGSLTTPSCNEAVVWTVFKYPIKVEKSLMQMFPTKMEYHNVYRPVQDFHSRTIYTSAAAASNLPTFLVLLLLSSSHVLSE</sequence>
<dbReference type="InterPro" id="IPR001148">
    <property type="entry name" value="CA_dom"/>
</dbReference>
<dbReference type="AlphaFoldDB" id="A0A3B3ZPB1"/>
<name>A0A3B3ZPB1_9GOBI</name>
<accession>A0A3B3ZPB1</accession>
<dbReference type="GO" id="GO:0008270">
    <property type="term" value="F:zinc ion binding"/>
    <property type="evidence" value="ECO:0007669"/>
    <property type="project" value="InterPro"/>
</dbReference>
<evidence type="ECO:0000313" key="4">
    <source>
        <dbReference type="Proteomes" id="UP000261520"/>
    </source>
</evidence>
<dbReference type="Ensembl" id="ENSPMGT00000006724.1">
    <property type="protein sequence ID" value="ENSPMGP00000006324.1"/>
    <property type="gene ID" value="ENSPMGG00000005327.1"/>
</dbReference>
<evidence type="ECO:0000256" key="1">
    <source>
        <dbReference type="ARBA" id="ARBA00010718"/>
    </source>
</evidence>
<evidence type="ECO:0000313" key="3">
    <source>
        <dbReference type="Ensembl" id="ENSPMGP00000006324.1"/>
    </source>
</evidence>
<dbReference type="Proteomes" id="UP000261520">
    <property type="component" value="Unplaced"/>
</dbReference>
<dbReference type="GO" id="GO:0004089">
    <property type="term" value="F:carbonate dehydratase activity"/>
    <property type="evidence" value="ECO:0007669"/>
    <property type="project" value="InterPro"/>
</dbReference>
<dbReference type="PROSITE" id="PS51144">
    <property type="entry name" value="ALPHA_CA_2"/>
    <property type="match status" value="1"/>
</dbReference>
<reference evidence="3" key="1">
    <citation type="submission" date="2025-08" db="UniProtKB">
        <authorList>
            <consortium name="Ensembl"/>
        </authorList>
    </citation>
    <scope>IDENTIFICATION</scope>
</reference>
<organism evidence="3 4">
    <name type="scientific">Periophthalmus magnuspinnatus</name>
    <dbReference type="NCBI Taxonomy" id="409849"/>
    <lineage>
        <taxon>Eukaryota</taxon>
        <taxon>Metazoa</taxon>
        <taxon>Chordata</taxon>
        <taxon>Craniata</taxon>
        <taxon>Vertebrata</taxon>
        <taxon>Euteleostomi</taxon>
        <taxon>Actinopterygii</taxon>
        <taxon>Neopterygii</taxon>
        <taxon>Teleostei</taxon>
        <taxon>Neoteleostei</taxon>
        <taxon>Acanthomorphata</taxon>
        <taxon>Gobiaria</taxon>
        <taxon>Gobiiformes</taxon>
        <taxon>Gobioidei</taxon>
        <taxon>Gobiidae</taxon>
        <taxon>Oxudercinae</taxon>
        <taxon>Periophthalmus</taxon>
    </lineage>
</organism>
<comment type="similarity">
    <text evidence="1">Belongs to the alpha-carbonic anhydrase family.</text>
</comment>
<dbReference type="SMART" id="SM01057">
    <property type="entry name" value="Carb_anhydrase"/>
    <property type="match status" value="1"/>
</dbReference>
<dbReference type="PANTHER" id="PTHR18952">
    <property type="entry name" value="CARBONIC ANHYDRASE"/>
    <property type="match status" value="1"/>
</dbReference>